<sequence>MEEVSQSNNLCNENQSYNDISVYNQIQNAVLIMEEECLQLKVEEEDQQKHLIELKEKVETQKQNRIKIQMTAEDYRIKIKTEALYRNTYFNKLKELYQMIDELQENLDCLADKLNVYSQFKERRDNVQNHLKHIITELNSETNKANVECSLNLENIQSRIFEKEKEIIKHRELLIQIDSEYNKEIQILQTRLSEQELDYNKTRINIDMNVAVDNEKKILLNEFMKEKMSLGQQLEEENVETNAKENELQIIYNDVNKEFMEKKKQIETQDKNIETLYKQVLLEKENLNSLEVGLAEQIKINKDISEDLDKLTEKVLENENIYSNLYKRRNELSNFDEEQLLILKFQNTSLDESLKFIEEDNSSLVNKNEEFLSETKNVSNKLETLKGDKSYYQTMNDMLKNNNLKLSEEIKEFNNNTILWKKQSEDCLSNLTLEEEEMNKECEIISNEIEEVNRRNLIQMEYADDCIKSLDNINLEILNKTKQLQELENKSKIQNEEHEMNMFMYDREEAGIQEEITNIYQQLDEQSCVEENIIKMKTKLEDDYNKTRFELQSIKEENLKKINGERESFDQLKVQTNTRLQVNASNIGQTQSKLDNIVREIGDFEKDINDAKSYIINNGKKQRSYETVVHNLEKKLRVVAQVTALQSSVTSQKKLPSLKKDVYNFESESDSGASFECPENAPIMIDRKELGITRHLKH</sequence>
<gene>
    <name evidence="2" type="ORF">g.26738</name>
</gene>
<protein>
    <submittedName>
        <fullName evidence="2">Uncharacterized protein</fullName>
    </submittedName>
</protein>
<organism evidence="2">
    <name type="scientific">Clastoptera arizonana</name>
    <name type="common">Arizona spittle bug</name>
    <dbReference type="NCBI Taxonomy" id="38151"/>
    <lineage>
        <taxon>Eukaryota</taxon>
        <taxon>Metazoa</taxon>
        <taxon>Ecdysozoa</taxon>
        <taxon>Arthropoda</taxon>
        <taxon>Hexapoda</taxon>
        <taxon>Insecta</taxon>
        <taxon>Pterygota</taxon>
        <taxon>Neoptera</taxon>
        <taxon>Paraneoptera</taxon>
        <taxon>Hemiptera</taxon>
        <taxon>Auchenorrhyncha</taxon>
        <taxon>Cercopoidea</taxon>
        <taxon>Clastopteridae</taxon>
        <taxon>Clastoptera</taxon>
    </lineage>
</organism>
<evidence type="ECO:0000313" key="2">
    <source>
        <dbReference type="EMBL" id="JAS09135.1"/>
    </source>
</evidence>
<keyword evidence="1" id="KW-0175">Coiled coil</keyword>
<dbReference type="EMBL" id="GEDC01028163">
    <property type="protein sequence ID" value="JAS09135.1"/>
    <property type="molecule type" value="Transcribed_RNA"/>
</dbReference>
<proteinExistence type="predicted"/>
<feature type="coiled-coil region" evidence="1">
    <location>
        <begin position="396"/>
        <end position="497"/>
    </location>
</feature>
<accession>A0A1B6C789</accession>
<dbReference type="AlphaFoldDB" id="A0A1B6C789"/>
<evidence type="ECO:0000256" key="1">
    <source>
        <dbReference type="SAM" id="Coils"/>
    </source>
</evidence>
<feature type="coiled-coil region" evidence="1">
    <location>
        <begin position="44"/>
        <end position="113"/>
    </location>
</feature>
<name>A0A1B6C789_9HEMI</name>
<reference evidence="2" key="1">
    <citation type="submission" date="2015-12" db="EMBL/GenBank/DDBJ databases">
        <title>De novo transcriptome assembly of four potential Pierce s Disease insect vectors from Arizona vineyards.</title>
        <authorList>
            <person name="Tassone E.E."/>
        </authorList>
    </citation>
    <scope>NUCLEOTIDE SEQUENCE</scope>
</reference>